<dbReference type="SUPFAM" id="SSF51735">
    <property type="entry name" value="NAD(P)-binding Rossmann-fold domains"/>
    <property type="match status" value="1"/>
</dbReference>
<evidence type="ECO:0000313" key="2">
    <source>
        <dbReference type="Proteomes" id="UP000215413"/>
    </source>
</evidence>
<dbReference type="EMBL" id="NDYC01000031">
    <property type="protein sequence ID" value="OXZ26928.1"/>
    <property type="molecule type" value="Genomic_DNA"/>
</dbReference>
<evidence type="ECO:0008006" key="3">
    <source>
        <dbReference type="Google" id="ProtNLM"/>
    </source>
</evidence>
<sequence length="324" mass="37218">MNDKVIGILGSSGRIGSILIQILQEKGYIVKCGYNENSNVKNEKGYFFDIRDEEKLDLFCRDISILVGTAGPSSELSEFMYYAALRKNIYYIDPSGCKLLHFKDNSDAKVILNTGFIPGLLGVILMNFIEKMSDIPDKIEIIHGGEYNFSNSSKKDFIKAKNENFDGYFMKNVKGGKLQYSDQLYPNYTPSELNICKIFPYIINEVEYIGRKYKIKDIYSYTALGENSYKDINFRDLEYVNKGYSVNVSIYINCILDYFSKAAIFSTPNPDYITAYIIYTVIEEILERDLQVVGINRYCDLFYNKGIFDLLNKLPIVSKQINKI</sequence>
<comment type="caution">
    <text evidence="1">The sequence shown here is derived from an EMBL/GenBank/DDBJ whole genome shotgun (WGS) entry which is preliminary data.</text>
</comment>
<proteinExistence type="predicted"/>
<dbReference type="RefSeq" id="WP_094206121.1">
    <property type="nucleotide sequence ID" value="NZ_NDYC01000031.1"/>
</dbReference>
<evidence type="ECO:0000313" key="1">
    <source>
        <dbReference type="EMBL" id="OXZ26928.1"/>
    </source>
</evidence>
<dbReference type="Gene3D" id="3.40.50.720">
    <property type="entry name" value="NAD(P)-binding Rossmann-like Domain"/>
    <property type="match status" value="1"/>
</dbReference>
<reference evidence="2" key="1">
    <citation type="submission" date="2017-04" db="EMBL/GenBank/DDBJ databases">
        <title>Finegoldia magna isolated from orthopedic joint implant-associated infections.</title>
        <authorList>
            <person name="Bjorklund S."/>
            <person name="Bruggemann H."/>
            <person name="Jensen A."/>
            <person name="Hellmark B."/>
            <person name="Soderquist B."/>
        </authorList>
    </citation>
    <scope>NUCLEOTIDE SEQUENCE [LARGE SCALE GENOMIC DNA]</scope>
    <source>
        <strain evidence="2">CCUG 54800</strain>
    </source>
</reference>
<dbReference type="Proteomes" id="UP000215413">
    <property type="component" value="Unassembled WGS sequence"/>
</dbReference>
<protein>
    <recommendedName>
        <fullName evidence="3">Saccharopine dehydrogenase NADP binding domain-containing protein</fullName>
    </recommendedName>
</protein>
<name>A0A233V3E4_FINMA</name>
<dbReference type="AlphaFoldDB" id="A0A233V3E4"/>
<accession>A0A233V3E4</accession>
<dbReference type="InterPro" id="IPR036291">
    <property type="entry name" value="NAD(P)-bd_dom_sf"/>
</dbReference>
<gene>
    <name evidence="1" type="ORF">B9N49_07145</name>
</gene>
<organism evidence="1 2">
    <name type="scientific">Finegoldia magna</name>
    <name type="common">Peptostreptococcus magnus</name>
    <dbReference type="NCBI Taxonomy" id="1260"/>
    <lineage>
        <taxon>Bacteria</taxon>
        <taxon>Bacillati</taxon>
        <taxon>Bacillota</taxon>
        <taxon>Tissierellia</taxon>
        <taxon>Tissierellales</taxon>
        <taxon>Peptoniphilaceae</taxon>
        <taxon>Finegoldia</taxon>
    </lineage>
</organism>